<dbReference type="STRING" id="340021.TM5383_00408"/>
<accession>A0A0P1GZY4</accession>
<sequence length="198" mass="22364">MKAEDLFGAENLTWYTYLNEMMDLRSFSNLWFWIALAVMWSTASHWVLGVPYDMVTRAARDPEGAQADLEQIAYGFVRRRLYVTNVAGTWATVFTSFVLSSLLILGWGYNIEFAQALALLGTPMTLVGYLSHRAAARIDGQGLRGADLRKVLTRLRMTIQAIGMVSIFVTSVWGIYVNLVRHLDNDLFKVEEIEPTDG</sequence>
<evidence type="ECO:0008006" key="4">
    <source>
        <dbReference type="Google" id="ProtNLM"/>
    </source>
</evidence>
<evidence type="ECO:0000313" key="3">
    <source>
        <dbReference type="Proteomes" id="UP000051681"/>
    </source>
</evidence>
<proteinExistence type="predicted"/>
<feature type="transmembrane region" description="Helical" evidence="1">
    <location>
        <begin position="113"/>
        <end position="136"/>
    </location>
</feature>
<keyword evidence="1" id="KW-0812">Transmembrane</keyword>
<dbReference type="Proteomes" id="UP000051681">
    <property type="component" value="Unassembled WGS sequence"/>
</dbReference>
<dbReference type="EMBL" id="CYSF01000002">
    <property type="protein sequence ID" value="CUH83223.1"/>
    <property type="molecule type" value="Genomic_DNA"/>
</dbReference>
<name>A0A0P1GZY4_9RHOB</name>
<feature type="transmembrane region" description="Helical" evidence="1">
    <location>
        <begin position="30"/>
        <end position="50"/>
    </location>
</feature>
<feature type="transmembrane region" description="Helical" evidence="1">
    <location>
        <begin position="157"/>
        <end position="176"/>
    </location>
</feature>
<gene>
    <name evidence="2" type="ORF">TM5383_00408</name>
</gene>
<protein>
    <recommendedName>
        <fullName evidence="4">Component of SufBCD complex</fullName>
    </recommendedName>
</protein>
<dbReference type="AlphaFoldDB" id="A0A0P1GZY4"/>
<keyword evidence="3" id="KW-1185">Reference proteome</keyword>
<reference evidence="2 3" key="1">
    <citation type="submission" date="2015-09" db="EMBL/GenBank/DDBJ databases">
        <authorList>
            <consortium name="Swine Surveillance"/>
        </authorList>
    </citation>
    <scope>NUCLEOTIDE SEQUENCE [LARGE SCALE GENOMIC DNA]</scope>
    <source>
        <strain evidence="2 3">CECT 8383</strain>
    </source>
</reference>
<keyword evidence="1" id="KW-0472">Membrane</keyword>
<evidence type="ECO:0000313" key="2">
    <source>
        <dbReference type="EMBL" id="CUH83223.1"/>
    </source>
</evidence>
<feature type="transmembrane region" description="Helical" evidence="1">
    <location>
        <begin position="81"/>
        <end position="107"/>
    </location>
</feature>
<evidence type="ECO:0000256" key="1">
    <source>
        <dbReference type="SAM" id="Phobius"/>
    </source>
</evidence>
<keyword evidence="1" id="KW-1133">Transmembrane helix</keyword>
<organism evidence="2 3">
    <name type="scientific">Thalassovita mediterranea</name>
    <dbReference type="NCBI Taxonomy" id="340021"/>
    <lineage>
        <taxon>Bacteria</taxon>
        <taxon>Pseudomonadati</taxon>
        <taxon>Pseudomonadota</taxon>
        <taxon>Alphaproteobacteria</taxon>
        <taxon>Rhodobacterales</taxon>
        <taxon>Roseobacteraceae</taxon>
        <taxon>Thalassovita</taxon>
    </lineage>
</organism>